<comment type="caution">
    <text evidence="2">The sequence shown here is derived from an EMBL/GenBank/DDBJ whole genome shotgun (WGS) entry which is preliminary data.</text>
</comment>
<protein>
    <recommendedName>
        <fullName evidence="1">DRBM domain-containing protein</fullName>
    </recommendedName>
</protein>
<dbReference type="SUPFAM" id="SSF54768">
    <property type="entry name" value="dsRNA-binding domain-like"/>
    <property type="match status" value="1"/>
</dbReference>
<name>X0XX96_9ZZZZ</name>
<reference evidence="2" key="1">
    <citation type="journal article" date="2014" name="Front. Microbiol.">
        <title>High frequency of phylogenetically diverse reductive dehalogenase-homologous genes in deep subseafloor sedimentary metagenomes.</title>
        <authorList>
            <person name="Kawai M."/>
            <person name="Futagami T."/>
            <person name="Toyoda A."/>
            <person name="Takaki Y."/>
            <person name="Nishi S."/>
            <person name="Hori S."/>
            <person name="Arai W."/>
            <person name="Tsubouchi T."/>
            <person name="Morono Y."/>
            <person name="Uchiyama I."/>
            <person name="Ito T."/>
            <person name="Fujiyama A."/>
            <person name="Inagaki F."/>
            <person name="Takami H."/>
        </authorList>
    </citation>
    <scope>NUCLEOTIDE SEQUENCE</scope>
    <source>
        <strain evidence="2">Expedition CK06-06</strain>
    </source>
</reference>
<dbReference type="AlphaFoldDB" id="X0XX96"/>
<proteinExistence type="predicted"/>
<dbReference type="PROSITE" id="PS50137">
    <property type="entry name" value="DS_RBD"/>
    <property type="match status" value="1"/>
</dbReference>
<sequence>PVVERFIRRALLKREKVAAGFINHKGRLIEFCHQRGLGNPRFQLLKTKGPEHDKEFVIRVRIGQRTFERAQADNKKAAEQEAAERALDILIQEQN</sequence>
<evidence type="ECO:0000313" key="2">
    <source>
        <dbReference type="EMBL" id="GAG47999.1"/>
    </source>
</evidence>
<dbReference type="InterPro" id="IPR014720">
    <property type="entry name" value="dsRBD_dom"/>
</dbReference>
<evidence type="ECO:0000259" key="1">
    <source>
        <dbReference type="PROSITE" id="PS50137"/>
    </source>
</evidence>
<dbReference type="Gene3D" id="3.30.160.20">
    <property type="match status" value="1"/>
</dbReference>
<organism evidence="2">
    <name type="scientific">marine sediment metagenome</name>
    <dbReference type="NCBI Taxonomy" id="412755"/>
    <lineage>
        <taxon>unclassified sequences</taxon>
        <taxon>metagenomes</taxon>
        <taxon>ecological metagenomes</taxon>
    </lineage>
</organism>
<accession>X0XX96</accession>
<gene>
    <name evidence="2" type="ORF">S01H1_82164</name>
</gene>
<feature type="non-terminal residue" evidence="2">
    <location>
        <position position="1"/>
    </location>
</feature>
<dbReference type="EMBL" id="BARS01055679">
    <property type="protein sequence ID" value="GAG47999.1"/>
    <property type="molecule type" value="Genomic_DNA"/>
</dbReference>
<dbReference type="Pfam" id="PF00035">
    <property type="entry name" value="dsrm"/>
    <property type="match status" value="1"/>
</dbReference>
<dbReference type="SMART" id="SM00358">
    <property type="entry name" value="DSRM"/>
    <property type="match status" value="1"/>
</dbReference>
<dbReference type="CDD" id="cd10845">
    <property type="entry name" value="DSRM_RNAse_III_family"/>
    <property type="match status" value="1"/>
</dbReference>
<feature type="domain" description="DRBM" evidence="1">
    <location>
        <begin position="23"/>
        <end position="92"/>
    </location>
</feature>